<proteinExistence type="predicted"/>
<organism evidence="1">
    <name type="scientific">Rhizophora mucronata</name>
    <name type="common">Asiatic mangrove</name>
    <dbReference type="NCBI Taxonomy" id="61149"/>
    <lineage>
        <taxon>Eukaryota</taxon>
        <taxon>Viridiplantae</taxon>
        <taxon>Streptophyta</taxon>
        <taxon>Embryophyta</taxon>
        <taxon>Tracheophyta</taxon>
        <taxon>Spermatophyta</taxon>
        <taxon>Magnoliopsida</taxon>
        <taxon>eudicotyledons</taxon>
        <taxon>Gunneridae</taxon>
        <taxon>Pentapetalae</taxon>
        <taxon>rosids</taxon>
        <taxon>fabids</taxon>
        <taxon>Malpighiales</taxon>
        <taxon>Rhizophoraceae</taxon>
        <taxon>Rhizophora</taxon>
    </lineage>
</organism>
<sequence>MKVVYFHFSLMYNNLEKTVLAISNFWS</sequence>
<accession>A0A2P2QZT8</accession>
<evidence type="ECO:0000313" key="1">
    <source>
        <dbReference type="EMBL" id="MBX72467.1"/>
    </source>
</evidence>
<reference evidence="1" key="1">
    <citation type="submission" date="2018-02" db="EMBL/GenBank/DDBJ databases">
        <title>Rhizophora mucronata_Transcriptome.</title>
        <authorList>
            <person name="Meera S.P."/>
            <person name="Sreeshan A."/>
            <person name="Augustine A."/>
        </authorList>
    </citation>
    <scope>NUCLEOTIDE SEQUENCE</scope>
    <source>
        <tissue evidence="1">Leaf</tissue>
    </source>
</reference>
<name>A0A2P2QZT8_RHIMU</name>
<dbReference type="AlphaFoldDB" id="A0A2P2QZT8"/>
<protein>
    <submittedName>
        <fullName evidence="1">Uncharacterized protein</fullName>
    </submittedName>
</protein>
<dbReference type="EMBL" id="GGEC01091983">
    <property type="protein sequence ID" value="MBX72467.1"/>
    <property type="molecule type" value="Transcribed_RNA"/>
</dbReference>